<evidence type="ECO:0000256" key="1">
    <source>
        <dbReference type="ARBA" id="ARBA00004240"/>
    </source>
</evidence>
<evidence type="ECO:0000256" key="3">
    <source>
        <dbReference type="ARBA" id="ARBA00022448"/>
    </source>
</evidence>
<evidence type="ECO:0000313" key="11">
    <source>
        <dbReference type="Proteomes" id="UP000091857"/>
    </source>
</evidence>
<feature type="region of interest" description="Disordered" evidence="7">
    <location>
        <begin position="177"/>
        <end position="217"/>
    </location>
</feature>
<comment type="similarity">
    <text evidence="2 6">Belongs to the SEC16 family.</text>
</comment>
<comment type="caution">
    <text evidence="10">The sequence shown here is derived from an EMBL/GenBank/DDBJ whole genome shotgun (WGS) entry which is preliminary data.</text>
</comment>
<dbReference type="Pfam" id="PF12931">
    <property type="entry name" value="TPR_Sec16"/>
    <property type="match status" value="1"/>
</dbReference>
<comment type="subcellular location">
    <subcellularLocation>
        <location evidence="1">Endoplasmic reticulum</location>
    </subcellularLocation>
    <subcellularLocation>
        <location evidence="6">Golgi apparatus membrane</location>
    </subcellularLocation>
</comment>
<evidence type="ECO:0000256" key="6">
    <source>
        <dbReference type="RuleBase" id="RU364101"/>
    </source>
</evidence>
<gene>
    <name evidence="10" type="ORF">MANES_01G080900v8</name>
</gene>
<feature type="region of interest" description="Disordered" evidence="7">
    <location>
        <begin position="1211"/>
        <end position="1243"/>
    </location>
</feature>
<proteinExistence type="inferred from homology"/>
<feature type="domain" description="Sec16 Sec23-binding" evidence="8">
    <location>
        <begin position="751"/>
        <end position="1014"/>
    </location>
</feature>
<feature type="compositionally biased region" description="Polar residues" evidence="7">
    <location>
        <begin position="1308"/>
        <end position="1338"/>
    </location>
</feature>
<dbReference type="GO" id="GO:0015031">
    <property type="term" value="P:protein transport"/>
    <property type="evidence" value="ECO:0007669"/>
    <property type="project" value="UniProtKB-KW"/>
</dbReference>
<feature type="region of interest" description="Disordered" evidence="7">
    <location>
        <begin position="1092"/>
        <end position="1133"/>
    </location>
</feature>
<dbReference type="GO" id="GO:0000139">
    <property type="term" value="C:Golgi membrane"/>
    <property type="evidence" value="ECO:0007669"/>
    <property type="project" value="UniProtKB-SubCell"/>
</dbReference>
<dbReference type="EMBL" id="CM004387">
    <property type="protein sequence ID" value="OAY60032.1"/>
    <property type="molecule type" value="Genomic_DNA"/>
</dbReference>
<dbReference type="GO" id="GO:0007030">
    <property type="term" value="P:Golgi organization"/>
    <property type="evidence" value="ECO:0000318"/>
    <property type="project" value="GO_Central"/>
</dbReference>
<feature type="compositionally biased region" description="Polar residues" evidence="7">
    <location>
        <begin position="87"/>
        <end position="97"/>
    </location>
</feature>
<keyword evidence="6" id="KW-0472">Membrane</keyword>
<feature type="compositionally biased region" description="Low complexity" evidence="7">
    <location>
        <begin position="1059"/>
        <end position="1073"/>
    </location>
</feature>
<dbReference type="GO" id="GO:0012507">
    <property type="term" value="C:ER to Golgi transport vesicle membrane"/>
    <property type="evidence" value="ECO:0000318"/>
    <property type="project" value="GO_Central"/>
</dbReference>
<feature type="compositionally biased region" description="Polar residues" evidence="7">
    <location>
        <begin position="207"/>
        <end position="217"/>
    </location>
</feature>
<keyword evidence="5 6" id="KW-0931">ER-Golgi transport</keyword>
<name>A0A2C9WKA0_MANES</name>
<keyword evidence="6" id="KW-0333">Golgi apparatus</keyword>
<protein>
    <recommendedName>
        <fullName evidence="6">Protein transport protein sec16</fullName>
    </recommendedName>
</protein>
<dbReference type="Pfam" id="PF12932">
    <property type="entry name" value="Sec16"/>
    <property type="match status" value="1"/>
</dbReference>
<dbReference type="PANTHER" id="PTHR13402">
    <property type="entry name" value="RGPR-RELATED"/>
    <property type="match status" value="1"/>
</dbReference>
<feature type="compositionally biased region" description="Polar residues" evidence="7">
    <location>
        <begin position="29"/>
        <end position="41"/>
    </location>
</feature>
<evidence type="ECO:0000313" key="10">
    <source>
        <dbReference type="EMBL" id="OAY60032.1"/>
    </source>
</evidence>
<evidence type="ECO:0000256" key="5">
    <source>
        <dbReference type="ARBA" id="ARBA00022892"/>
    </source>
</evidence>
<dbReference type="GO" id="GO:0070973">
    <property type="term" value="P:protein localization to endoplasmic reticulum exit site"/>
    <property type="evidence" value="ECO:0000318"/>
    <property type="project" value="GO_Central"/>
</dbReference>
<dbReference type="InterPro" id="IPR024298">
    <property type="entry name" value="Sec16_Sec23-bd"/>
</dbReference>
<dbReference type="OMA" id="SENQMQA"/>
<sequence length="1430" mass="155470">MASNPPFHAMEDQTDEDFFDKLVDDDFGPTNSDSVQKFTEGSDSDEAKAFANLSIEDASAEGGTEVKGENDSVHASTELSGVHAEESNTLDSSNSLRSNAIVESNNDGIESEVVPDPVLSKTVESTNSGVKEVGWSSFYADSLPNGKHGFGSYSDFFNDLGDTSGDFPGKVDEAANLENTDGGGLHNSISYGEYQDGTQHYGGSAEESVNGQDSNSSQYWENMYPGWKFDASTGQWYQVDSFDATANVQDSSNVNAVNEWASDGKVELNYLQQTSPSVVGTMAETSTSKSVSTWNQVSQGISNGYPEHMVFDPQYPGWYYDTIAQEWRSLESYTSSVQSTTIQNHDQQKQNEFAFADSHSQNTNDIYSGYQQADKYGSRGYNSQDKHGGWGETYGDYNQQGLNMWQPDTVAKADADSNFDGNQQWHTSYGSNVSMNNHVELHESFNSLGTVPSYDKMTQGRVDANGFIGSQSFIPSGNLDVQFNQGNVKQNEHMNISNGYYSSQKSVNYSENNQQFSYAPNTEHMNISNDYYSSQKSVNFSENNQQFSYAPNIGISSAGRPPHALVTFGFGGKLIVMKDGNSSSLGSTSFGSQAPVGGSISVLNLMEVISGNTNNDPSVRGSTCNYFRALCQQSFPGPLVGGNVGSRELNKWIDERITNCESTIDMDYKKGEVMKLLLSLLKIACQHYGKLRSPFGSDASLKESDAPESEVAKLFAFAKQNGSQFSAYGAFCHCLQSLPSEGQIQATASEVQNLLVSGRKKEALQCAQAGQLWGPALVLASQLGDQFYVDTVKQMALRQLVAGSPLRTLCLLIAGQPADVFTSGATDGGPGAMPQQPIQFEANGMLDDWEENLAVITANRTKDDELVIIHLGDCLWKERSEITGAHICYLVAETNFETYSDSARLCLIGADHWKHPRTYASPEAIQRTELYEYAKVLGNSQYILLPFQPYKLIYANMLAEVGKVSDSLKYCQAILKSLKTGRASEVETWKQLVLSLEERIRAHQQGGYTANLAPAKLVGKLLNFFDSTAHRVVGGLPPPVPSTSQGNEHHHQQMVPRVSSSQSTMAMSSLMPSASMEPISEWAADGNRMTMHNRSVSEPDIGRTPRQVESSKEETSSSAQSKTSSGTSSRFSRFGFGSQLLQKTVGLVLGPRSDRQAKLGEKNKFYYDEKLKRWVEEGAELPAEEAALPPPPTISAFQNGMSDYNLKSAIKSEGSPTNGSPTFKTPTPAEHSSGIPPIPTNSNQFSARGRMGVRARYVDTFNQGGGSSAKLFQSPSVPSVKPAVSANAKFFVPTPLPSSENSKETMADNVQESTGFAEDPSTSVDGSFQSPSSSSKMNMQRFPSMDNIARGGRAINGSGNASMSSLSRRPASWSGSFSESYSPPKMVETKPLVEALEMPPPSSFMPGDPSMTHMPMNGSNIGDDLHEVEL</sequence>
<keyword evidence="6" id="KW-0653">Protein transport</keyword>
<evidence type="ECO:0000259" key="9">
    <source>
        <dbReference type="Pfam" id="PF12932"/>
    </source>
</evidence>
<evidence type="ECO:0000259" key="8">
    <source>
        <dbReference type="Pfam" id="PF12931"/>
    </source>
</evidence>
<evidence type="ECO:0000256" key="2">
    <source>
        <dbReference type="ARBA" id="ARBA00005927"/>
    </source>
</evidence>
<dbReference type="InterPro" id="IPR024340">
    <property type="entry name" value="Sec16_CCD"/>
</dbReference>
<feature type="domain" description="Sec16 central conserved" evidence="9">
    <location>
        <begin position="563"/>
        <end position="689"/>
    </location>
</feature>
<feature type="compositionally biased region" description="Low complexity" evidence="7">
    <location>
        <begin position="1116"/>
        <end position="1133"/>
    </location>
</feature>
<feature type="region of interest" description="Disordered" evidence="7">
    <location>
        <begin position="1353"/>
        <end position="1430"/>
    </location>
</feature>
<accession>A0A2C9WKA0</accession>
<dbReference type="GO" id="GO:0070971">
    <property type="term" value="C:endoplasmic reticulum exit site"/>
    <property type="evidence" value="ECO:0000318"/>
    <property type="project" value="GO_Central"/>
</dbReference>
<dbReference type="GO" id="GO:0016192">
    <property type="term" value="P:vesicle-mediated transport"/>
    <property type="evidence" value="ECO:0007669"/>
    <property type="project" value="UniProtKB-KW"/>
</dbReference>
<evidence type="ECO:0000256" key="4">
    <source>
        <dbReference type="ARBA" id="ARBA00022824"/>
    </source>
</evidence>
<feature type="region of interest" description="Disordered" evidence="7">
    <location>
        <begin position="1295"/>
        <end position="1339"/>
    </location>
</feature>
<organism evidence="10 11">
    <name type="scientific">Manihot esculenta</name>
    <name type="common">Cassava</name>
    <name type="synonym">Jatropha manihot</name>
    <dbReference type="NCBI Taxonomy" id="3983"/>
    <lineage>
        <taxon>Eukaryota</taxon>
        <taxon>Viridiplantae</taxon>
        <taxon>Streptophyta</taxon>
        <taxon>Embryophyta</taxon>
        <taxon>Tracheophyta</taxon>
        <taxon>Spermatophyta</taxon>
        <taxon>Magnoliopsida</taxon>
        <taxon>eudicotyledons</taxon>
        <taxon>Gunneridae</taxon>
        <taxon>Pentapetalae</taxon>
        <taxon>rosids</taxon>
        <taxon>fabids</taxon>
        <taxon>Malpighiales</taxon>
        <taxon>Euphorbiaceae</taxon>
        <taxon>Crotonoideae</taxon>
        <taxon>Manihoteae</taxon>
        <taxon>Manihot</taxon>
    </lineage>
</organism>
<feature type="compositionally biased region" description="Polar residues" evidence="7">
    <location>
        <begin position="1214"/>
        <end position="1225"/>
    </location>
</feature>
<dbReference type="OrthoDB" id="8918678at2759"/>
<dbReference type="Gramene" id="Manes.01G080900.4.v8.1">
    <property type="protein sequence ID" value="Manes.01G080900.4.v8.1.CDS"/>
    <property type="gene ID" value="Manes.01G080900.v8.1"/>
</dbReference>
<keyword evidence="3 6" id="KW-0813">Transport</keyword>
<dbReference type="Gene3D" id="1.25.40.1030">
    <property type="match status" value="1"/>
</dbReference>
<dbReference type="CDD" id="cd09233">
    <property type="entry name" value="ACE1-Sec16-like"/>
    <property type="match status" value="1"/>
</dbReference>
<keyword evidence="4 6" id="KW-0256">Endoplasmic reticulum</keyword>
<evidence type="ECO:0000256" key="7">
    <source>
        <dbReference type="SAM" id="MobiDB-lite"/>
    </source>
</evidence>
<feature type="region of interest" description="Disordered" evidence="7">
    <location>
        <begin position="59"/>
        <end position="97"/>
    </location>
</feature>
<feature type="region of interest" description="Disordered" evidence="7">
    <location>
        <begin position="1"/>
        <end position="43"/>
    </location>
</feature>
<feature type="region of interest" description="Disordered" evidence="7">
    <location>
        <begin position="1035"/>
        <end position="1073"/>
    </location>
</feature>
<keyword evidence="11" id="KW-1185">Reference proteome</keyword>
<dbReference type="Proteomes" id="UP000091857">
    <property type="component" value="Chromosome 1"/>
</dbReference>
<dbReference type="STRING" id="3983.A0A2C9WKA0"/>
<dbReference type="Gramene" id="Manes.01G080900.5.v8.1">
    <property type="protein sequence ID" value="Manes.01G080900.5.v8.1.CDS"/>
    <property type="gene ID" value="Manes.01G080900.v8.1"/>
</dbReference>
<dbReference type="PANTHER" id="PTHR13402:SF6">
    <property type="entry name" value="SECRETORY 16, ISOFORM I"/>
    <property type="match status" value="1"/>
</dbReference>
<feature type="compositionally biased region" description="Polar residues" evidence="7">
    <location>
        <begin position="1357"/>
        <end position="1381"/>
    </location>
</feature>
<reference evidence="11" key="1">
    <citation type="journal article" date="2016" name="Nat. Biotechnol.">
        <title>Sequencing wild and cultivated cassava and related species reveals extensive interspecific hybridization and genetic diversity.</title>
        <authorList>
            <person name="Bredeson J.V."/>
            <person name="Lyons J.B."/>
            <person name="Prochnik S.E."/>
            <person name="Wu G.A."/>
            <person name="Ha C.M."/>
            <person name="Edsinger-Gonzales E."/>
            <person name="Grimwood J."/>
            <person name="Schmutz J."/>
            <person name="Rabbi I.Y."/>
            <person name="Egesi C."/>
            <person name="Nauluvula P."/>
            <person name="Lebot V."/>
            <person name="Ndunguru J."/>
            <person name="Mkamilo G."/>
            <person name="Bart R.S."/>
            <person name="Setter T.L."/>
            <person name="Gleadow R.M."/>
            <person name="Kulakow P."/>
            <person name="Ferguson M.E."/>
            <person name="Rounsley S."/>
            <person name="Rokhsar D.S."/>
        </authorList>
    </citation>
    <scope>NUCLEOTIDE SEQUENCE [LARGE SCALE GENOMIC DNA]</scope>
    <source>
        <strain evidence="11">cv. AM560-2</strain>
    </source>
</reference>